<dbReference type="InterPro" id="IPR013032">
    <property type="entry name" value="EGF-like_CS"/>
</dbReference>
<evidence type="ECO:0000256" key="5">
    <source>
        <dbReference type="ARBA" id="ARBA00023054"/>
    </source>
</evidence>
<accession>A0AAV8VNJ0</accession>
<keyword evidence="12" id="KW-1185">Reference proteome</keyword>
<dbReference type="PROSITE" id="PS50026">
    <property type="entry name" value="EGF_3"/>
    <property type="match status" value="4"/>
</dbReference>
<evidence type="ECO:0000313" key="12">
    <source>
        <dbReference type="Proteomes" id="UP001159042"/>
    </source>
</evidence>
<dbReference type="SMART" id="SM00179">
    <property type="entry name" value="EGF_CA"/>
    <property type="match status" value="1"/>
</dbReference>
<evidence type="ECO:0000259" key="9">
    <source>
        <dbReference type="PROSITE" id="PS50026"/>
    </source>
</evidence>
<feature type="coiled-coil region" evidence="8">
    <location>
        <begin position="224"/>
        <end position="285"/>
    </location>
</feature>
<dbReference type="InterPro" id="IPR011489">
    <property type="entry name" value="EMI_domain"/>
</dbReference>
<feature type="disulfide bond" evidence="7">
    <location>
        <begin position="113"/>
        <end position="123"/>
    </location>
</feature>
<dbReference type="SUPFAM" id="SSF57196">
    <property type="entry name" value="EGF/Laminin"/>
    <property type="match status" value="4"/>
</dbReference>
<evidence type="ECO:0000256" key="7">
    <source>
        <dbReference type="PROSITE-ProRule" id="PRU00076"/>
    </source>
</evidence>
<evidence type="ECO:0000256" key="8">
    <source>
        <dbReference type="SAM" id="Coils"/>
    </source>
</evidence>
<sequence length="293" mass="33211">LVYETHYKDVITTRNSNEVTYSCCPGWTQVTNQSHGCNKAICTKPCLNGGKCVKPDLCACLQGFSGQQCEVISDESVCNKPCQNGGKCLHGVCSCVKGFGGQECEIDLNAPHCARGCENGGTCVRHEVCRCTKGFTGRYCEQDVDECKEEKPCDHICYNTPGSYRCQCKEDFILQKDGQSCRKDGDDGGLEAKDLEFELLDKRLLKLETMMDESHKNDISKNDVQNLYRDMNFLSSDITQLKNKINEVENYKEDMYIFKNRLSSVEKKTEKVDELILKYEKLRKCAFYNKICL</sequence>
<evidence type="ECO:0000256" key="3">
    <source>
        <dbReference type="ARBA" id="ARBA00022737"/>
    </source>
</evidence>
<dbReference type="InterPro" id="IPR000152">
    <property type="entry name" value="EGF-type_Asp/Asn_hydroxyl_site"/>
</dbReference>
<evidence type="ECO:0000256" key="1">
    <source>
        <dbReference type="ARBA" id="ARBA00022536"/>
    </source>
</evidence>
<feature type="disulfide bond" evidence="7">
    <location>
        <begin position="42"/>
        <end position="52"/>
    </location>
</feature>
<dbReference type="PROSITE" id="PS51041">
    <property type="entry name" value="EMI"/>
    <property type="match status" value="1"/>
</dbReference>
<dbReference type="SMART" id="SM00181">
    <property type="entry name" value="EGF"/>
    <property type="match status" value="4"/>
</dbReference>
<evidence type="ECO:0008006" key="13">
    <source>
        <dbReference type="Google" id="ProtNLM"/>
    </source>
</evidence>
<feature type="domain" description="EMI" evidence="10">
    <location>
        <begin position="1"/>
        <end position="39"/>
    </location>
</feature>
<dbReference type="Pfam" id="PF12661">
    <property type="entry name" value="hEGF"/>
    <property type="match status" value="2"/>
</dbReference>
<keyword evidence="4" id="KW-0106">Calcium</keyword>
<dbReference type="PROSITE" id="PS00022">
    <property type="entry name" value="EGF_1"/>
    <property type="match status" value="3"/>
</dbReference>
<proteinExistence type="predicted"/>
<dbReference type="PANTHER" id="PTHR14949">
    <property type="entry name" value="EGF-LIKE-DOMAIN, MULTIPLE 7, 8"/>
    <property type="match status" value="1"/>
</dbReference>
<feature type="domain" description="EGF-like" evidence="9">
    <location>
        <begin position="38"/>
        <end position="70"/>
    </location>
</feature>
<feature type="disulfide bond" evidence="7">
    <location>
        <begin position="78"/>
        <end position="88"/>
    </location>
</feature>
<dbReference type="InterPro" id="IPR050969">
    <property type="entry name" value="Dev_Signal_Modulators"/>
</dbReference>
<dbReference type="AlphaFoldDB" id="A0AAV8VNJ0"/>
<dbReference type="GO" id="GO:0009986">
    <property type="term" value="C:cell surface"/>
    <property type="evidence" value="ECO:0007669"/>
    <property type="project" value="TreeGrafter"/>
</dbReference>
<feature type="disulfide bond" evidence="7">
    <location>
        <begin position="131"/>
        <end position="140"/>
    </location>
</feature>
<evidence type="ECO:0000256" key="2">
    <source>
        <dbReference type="ARBA" id="ARBA00022729"/>
    </source>
</evidence>
<dbReference type="Pfam" id="PF07645">
    <property type="entry name" value="EGF_CA"/>
    <property type="match status" value="1"/>
</dbReference>
<keyword evidence="6 7" id="KW-1015">Disulfide bond</keyword>
<dbReference type="PROSITE" id="PS01187">
    <property type="entry name" value="EGF_CA"/>
    <property type="match status" value="1"/>
</dbReference>
<dbReference type="Proteomes" id="UP001159042">
    <property type="component" value="Unassembled WGS sequence"/>
</dbReference>
<feature type="disulfide bond" evidence="7">
    <location>
        <begin position="95"/>
        <end position="104"/>
    </location>
</feature>
<feature type="disulfide bond" evidence="7">
    <location>
        <begin position="60"/>
        <end position="69"/>
    </location>
</feature>
<comment type="caution">
    <text evidence="7">Lacks conserved residue(s) required for the propagation of feature annotation.</text>
</comment>
<organism evidence="11 12">
    <name type="scientific">Exocentrus adspersus</name>
    <dbReference type="NCBI Taxonomy" id="1586481"/>
    <lineage>
        <taxon>Eukaryota</taxon>
        <taxon>Metazoa</taxon>
        <taxon>Ecdysozoa</taxon>
        <taxon>Arthropoda</taxon>
        <taxon>Hexapoda</taxon>
        <taxon>Insecta</taxon>
        <taxon>Pterygota</taxon>
        <taxon>Neoptera</taxon>
        <taxon>Endopterygota</taxon>
        <taxon>Coleoptera</taxon>
        <taxon>Polyphaga</taxon>
        <taxon>Cucujiformia</taxon>
        <taxon>Chrysomeloidea</taxon>
        <taxon>Cerambycidae</taxon>
        <taxon>Lamiinae</taxon>
        <taxon>Acanthocinini</taxon>
        <taxon>Exocentrus</taxon>
    </lineage>
</organism>
<keyword evidence="5 8" id="KW-0175">Coiled coil</keyword>
<comment type="caution">
    <text evidence="11">The sequence shown here is derived from an EMBL/GenBank/DDBJ whole genome shotgun (WGS) entry which is preliminary data.</text>
</comment>
<dbReference type="InterPro" id="IPR001881">
    <property type="entry name" value="EGF-like_Ca-bd_dom"/>
</dbReference>
<feature type="domain" description="EGF-like" evidence="9">
    <location>
        <begin position="74"/>
        <end position="105"/>
    </location>
</feature>
<dbReference type="Gene3D" id="2.10.25.10">
    <property type="entry name" value="Laminin"/>
    <property type="match status" value="4"/>
</dbReference>
<dbReference type="PROSITE" id="PS00010">
    <property type="entry name" value="ASX_HYDROXYL"/>
    <property type="match status" value="1"/>
</dbReference>
<dbReference type="FunFam" id="2.10.25.10:FF:000010">
    <property type="entry name" value="Pro-epidermal growth factor"/>
    <property type="match status" value="1"/>
</dbReference>
<dbReference type="EMBL" id="JANEYG010000049">
    <property type="protein sequence ID" value="KAJ8915799.1"/>
    <property type="molecule type" value="Genomic_DNA"/>
</dbReference>
<keyword evidence="3" id="KW-0677">Repeat</keyword>
<reference evidence="11 12" key="1">
    <citation type="journal article" date="2023" name="Insect Mol. Biol.">
        <title>Genome sequencing provides insights into the evolution of gene families encoding plant cell wall-degrading enzymes in longhorned beetles.</title>
        <authorList>
            <person name="Shin N.R."/>
            <person name="Okamura Y."/>
            <person name="Kirsch R."/>
            <person name="Pauchet Y."/>
        </authorList>
    </citation>
    <scope>NUCLEOTIDE SEQUENCE [LARGE SCALE GENOMIC DNA]</scope>
    <source>
        <strain evidence="11">EAD_L_NR</strain>
    </source>
</reference>
<dbReference type="PROSITE" id="PS01186">
    <property type="entry name" value="EGF_2"/>
    <property type="match status" value="3"/>
</dbReference>
<dbReference type="GO" id="GO:0005102">
    <property type="term" value="F:signaling receptor binding"/>
    <property type="evidence" value="ECO:0007669"/>
    <property type="project" value="TreeGrafter"/>
</dbReference>
<evidence type="ECO:0000256" key="4">
    <source>
        <dbReference type="ARBA" id="ARBA00022837"/>
    </source>
</evidence>
<dbReference type="InterPro" id="IPR049883">
    <property type="entry name" value="NOTCH1_EGF-like"/>
</dbReference>
<evidence type="ECO:0000259" key="10">
    <source>
        <dbReference type="PROSITE" id="PS51041"/>
    </source>
</evidence>
<keyword evidence="1 7" id="KW-0245">EGF-like domain</keyword>
<name>A0AAV8VNJ0_9CUCU</name>
<feature type="domain" description="EGF-like" evidence="9">
    <location>
        <begin position="143"/>
        <end position="182"/>
    </location>
</feature>
<dbReference type="GO" id="GO:0005509">
    <property type="term" value="F:calcium ion binding"/>
    <property type="evidence" value="ECO:0007669"/>
    <property type="project" value="InterPro"/>
</dbReference>
<gene>
    <name evidence="11" type="ORF">NQ315_004611</name>
</gene>
<keyword evidence="2" id="KW-0732">Signal</keyword>
<dbReference type="InterPro" id="IPR018097">
    <property type="entry name" value="EGF_Ca-bd_CS"/>
</dbReference>
<protein>
    <recommendedName>
        <fullName evidence="13">Epidermal growth factor-like protein 7</fullName>
    </recommendedName>
</protein>
<feature type="non-terminal residue" evidence="11">
    <location>
        <position position="1"/>
    </location>
</feature>
<dbReference type="InterPro" id="IPR000742">
    <property type="entry name" value="EGF"/>
</dbReference>
<dbReference type="GO" id="GO:0005576">
    <property type="term" value="C:extracellular region"/>
    <property type="evidence" value="ECO:0007669"/>
    <property type="project" value="TreeGrafter"/>
</dbReference>
<evidence type="ECO:0000313" key="11">
    <source>
        <dbReference type="EMBL" id="KAJ8915799.1"/>
    </source>
</evidence>
<feature type="disulfide bond" evidence="7">
    <location>
        <begin position="147"/>
        <end position="157"/>
    </location>
</feature>
<evidence type="ECO:0000256" key="6">
    <source>
        <dbReference type="ARBA" id="ARBA00023157"/>
    </source>
</evidence>
<feature type="domain" description="EGF-like" evidence="9">
    <location>
        <begin position="109"/>
        <end position="141"/>
    </location>
</feature>
<dbReference type="PANTHER" id="PTHR14949:SF56">
    <property type="entry name" value="EGF-LIKE-DOMAIN, MULTIPLE 7"/>
    <property type="match status" value="1"/>
</dbReference>